<feature type="region of interest" description="Disordered" evidence="1">
    <location>
        <begin position="1"/>
        <end position="116"/>
    </location>
</feature>
<feature type="non-terminal residue" evidence="2">
    <location>
        <position position="226"/>
    </location>
</feature>
<feature type="compositionally biased region" description="Low complexity" evidence="1">
    <location>
        <begin position="89"/>
        <end position="101"/>
    </location>
</feature>
<feature type="compositionally biased region" description="Acidic residues" evidence="1">
    <location>
        <begin position="53"/>
        <end position="70"/>
    </location>
</feature>
<feature type="region of interest" description="Disordered" evidence="1">
    <location>
        <begin position="190"/>
        <end position="226"/>
    </location>
</feature>
<proteinExistence type="predicted"/>
<dbReference type="Proteomes" id="UP000654075">
    <property type="component" value="Unassembled WGS sequence"/>
</dbReference>
<evidence type="ECO:0000313" key="3">
    <source>
        <dbReference type="Proteomes" id="UP000654075"/>
    </source>
</evidence>
<feature type="compositionally biased region" description="Polar residues" evidence="1">
    <location>
        <begin position="27"/>
        <end position="36"/>
    </location>
</feature>
<protein>
    <submittedName>
        <fullName evidence="2">Uncharacterized protein</fullName>
    </submittedName>
</protein>
<sequence>ARTGSGRFLDRGLRSTPVSKGVDRSRPSATRGVSQQKHQRHQRKNAGFGGDGSESEASEPCPFEDEEEQGAEASAGPSGGWRWPKITKSAGSAAGGTSTTGVPARRVAAGGNSSARSVPHVADLSLAARLEHLRASANLNRSGLVTTNFTSEDGFVDQLDGRVQMLESTPLSPWEEALHRQNQEAILQNGYPGHTTTASVYGAPRSHSNTPRRKSQSMRRGSYDAE</sequence>
<feature type="non-terminal residue" evidence="2">
    <location>
        <position position="1"/>
    </location>
</feature>
<gene>
    <name evidence="2" type="ORF">PGLA1383_LOCUS53532</name>
</gene>
<dbReference type="AlphaFoldDB" id="A0A813HK26"/>
<evidence type="ECO:0000256" key="1">
    <source>
        <dbReference type="SAM" id="MobiDB-lite"/>
    </source>
</evidence>
<organism evidence="2 3">
    <name type="scientific">Polarella glacialis</name>
    <name type="common">Dinoflagellate</name>
    <dbReference type="NCBI Taxonomy" id="89957"/>
    <lineage>
        <taxon>Eukaryota</taxon>
        <taxon>Sar</taxon>
        <taxon>Alveolata</taxon>
        <taxon>Dinophyceae</taxon>
        <taxon>Suessiales</taxon>
        <taxon>Suessiaceae</taxon>
        <taxon>Polarella</taxon>
    </lineage>
</organism>
<evidence type="ECO:0000313" key="2">
    <source>
        <dbReference type="EMBL" id="CAE8638339.1"/>
    </source>
</evidence>
<comment type="caution">
    <text evidence="2">The sequence shown here is derived from an EMBL/GenBank/DDBJ whole genome shotgun (WGS) entry which is preliminary data.</text>
</comment>
<reference evidence="2" key="1">
    <citation type="submission" date="2021-02" db="EMBL/GenBank/DDBJ databases">
        <authorList>
            <person name="Dougan E. K."/>
            <person name="Rhodes N."/>
            <person name="Thang M."/>
            <person name="Chan C."/>
        </authorList>
    </citation>
    <scope>NUCLEOTIDE SEQUENCE</scope>
</reference>
<accession>A0A813HK26</accession>
<dbReference type="EMBL" id="CAJNNV010031926">
    <property type="protein sequence ID" value="CAE8638339.1"/>
    <property type="molecule type" value="Genomic_DNA"/>
</dbReference>
<name>A0A813HK26_POLGL</name>
<keyword evidence="3" id="KW-1185">Reference proteome</keyword>